<evidence type="ECO:0000313" key="1">
    <source>
        <dbReference type="EMBL" id="KAG0548278.1"/>
    </source>
</evidence>
<reference evidence="1" key="2">
    <citation type="submission" date="2020-10" db="EMBL/GenBank/DDBJ databases">
        <authorList>
            <person name="Cooper E.A."/>
            <person name="Brenton Z.W."/>
            <person name="Flinn B.S."/>
            <person name="Jenkins J."/>
            <person name="Shu S."/>
            <person name="Flowers D."/>
            <person name="Luo F."/>
            <person name="Wang Y."/>
            <person name="Xia P."/>
            <person name="Barry K."/>
            <person name="Daum C."/>
            <person name="Lipzen A."/>
            <person name="Yoshinaga Y."/>
            <person name="Schmutz J."/>
            <person name="Saski C."/>
            <person name="Vermerris W."/>
            <person name="Kresovich S."/>
        </authorList>
    </citation>
    <scope>NUCLEOTIDE SEQUENCE</scope>
</reference>
<dbReference type="EMBL" id="CM027680">
    <property type="protein sequence ID" value="KAG0548278.1"/>
    <property type="molecule type" value="Genomic_DNA"/>
</dbReference>
<comment type="caution">
    <text evidence="1">The sequence shown here is derived from an EMBL/GenBank/DDBJ whole genome shotgun (WGS) entry which is preliminary data.</text>
</comment>
<protein>
    <submittedName>
        <fullName evidence="1">Uncharacterized protein</fullName>
    </submittedName>
</protein>
<dbReference type="Proteomes" id="UP000807115">
    <property type="component" value="Chromosome 1"/>
</dbReference>
<evidence type="ECO:0000313" key="2">
    <source>
        <dbReference type="Proteomes" id="UP000807115"/>
    </source>
</evidence>
<gene>
    <name evidence="1" type="ORF">BDA96_01G153200</name>
</gene>
<sequence length="83" mass="9453">MARWRWVSVVAEREVQRAAGGGVIVRSSNNAQQPLVNWRSGRQALPFVHVVVRACLQILRSERDRTPRARHQCVLRDASALRP</sequence>
<reference evidence="1" key="1">
    <citation type="journal article" date="2019" name="BMC Genomics">
        <title>A new reference genome for Sorghum bicolor reveals high levels of sequence similarity between sweet and grain genotypes: implications for the genetics of sugar metabolism.</title>
        <authorList>
            <person name="Cooper E.A."/>
            <person name="Brenton Z.W."/>
            <person name="Flinn B.S."/>
            <person name="Jenkins J."/>
            <person name="Shu S."/>
            <person name="Flowers D."/>
            <person name="Luo F."/>
            <person name="Wang Y."/>
            <person name="Xia P."/>
            <person name="Barry K."/>
            <person name="Daum C."/>
            <person name="Lipzen A."/>
            <person name="Yoshinaga Y."/>
            <person name="Schmutz J."/>
            <person name="Saski C."/>
            <person name="Vermerris W."/>
            <person name="Kresovich S."/>
        </authorList>
    </citation>
    <scope>NUCLEOTIDE SEQUENCE</scope>
</reference>
<name>A0A921UY82_SORBI</name>
<accession>A0A921UY82</accession>
<dbReference type="AlphaFoldDB" id="A0A921UY82"/>
<proteinExistence type="predicted"/>
<organism evidence="1 2">
    <name type="scientific">Sorghum bicolor</name>
    <name type="common">Sorghum</name>
    <name type="synonym">Sorghum vulgare</name>
    <dbReference type="NCBI Taxonomy" id="4558"/>
    <lineage>
        <taxon>Eukaryota</taxon>
        <taxon>Viridiplantae</taxon>
        <taxon>Streptophyta</taxon>
        <taxon>Embryophyta</taxon>
        <taxon>Tracheophyta</taxon>
        <taxon>Spermatophyta</taxon>
        <taxon>Magnoliopsida</taxon>
        <taxon>Liliopsida</taxon>
        <taxon>Poales</taxon>
        <taxon>Poaceae</taxon>
        <taxon>PACMAD clade</taxon>
        <taxon>Panicoideae</taxon>
        <taxon>Andropogonodae</taxon>
        <taxon>Andropogoneae</taxon>
        <taxon>Sorghinae</taxon>
        <taxon>Sorghum</taxon>
    </lineage>
</organism>